<reference evidence="5 6" key="1">
    <citation type="submission" date="2007-10" db="EMBL/GenBank/DDBJ databases">
        <title>Complete sequence of Desulfococcus oleovorans Hxd3.</title>
        <authorList>
            <consortium name="US DOE Joint Genome Institute"/>
            <person name="Copeland A."/>
            <person name="Lucas S."/>
            <person name="Lapidus A."/>
            <person name="Barry K."/>
            <person name="Glavina del Rio T."/>
            <person name="Dalin E."/>
            <person name="Tice H."/>
            <person name="Pitluck S."/>
            <person name="Kiss H."/>
            <person name="Brettin T."/>
            <person name="Bruce D."/>
            <person name="Detter J.C."/>
            <person name="Han C."/>
            <person name="Schmutz J."/>
            <person name="Larimer F."/>
            <person name="Land M."/>
            <person name="Hauser L."/>
            <person name="Kyrpides N."/>
            <person name="Kim E."/>
            <person name="Wawrik B."/>
            <person name="Richardson P."/>
        </authorList>
    </citation>
    <scope>NUCLEOTIDE SEQUENCE [LARGE SCALE GENOMIC DNA]</scope>
    <source>
        <strain evidence="6">DSM 6200 / JCM 39069 / Hxd3</strain>
    </source>
</reference>
<feature type="transmembrane region" description="Helical" evidence="4">
    <location>
        <begin position="179"/>
        <end position="208"/>
    </location>
</feature>
<feature type="transmembrane region" description="Helical" evidence="4">
    <location>
        <begin position="290"/>
        <end position="311"/>
    </location>
</feature>
<organism evidence="5 6">
    <name type="scientific">Desulfosudis oleivorans (strain DSM 6200 / JCM 39069 / Hxd3)</name>
    <name type="common">Desulfococcus oleovorans</name>
    <dbReference type="NCBI Taxonomy" id="96561"/>
    <lineage>
        <taxon>Bacteria</taxon>
        <taxon>Pseudomonadati</taxon>
        <taxon>Thermodesulfobacteriota</taxon>
        <taxon>Desulfobacteria</taxon>
        <taxon>Desulfobacterales</taxon>
        <taxon>Desulfosudaceae</taxon>
        <taxon>Desulfosudis</taxon>
    </lineage>
</organism>
<accession>A8ZVM7</accession>
<feature type="transmembrane region" description="Helical" evidence="4">
    <location>
        <begin position="85"/>
        <end position="106"/>
    </location>
</feature>
<dbReference type="Pfam" id="PF13432">
    <property type="entry name" value="TPR_16"/>
    <property type="match status" value="1"/>
</dbReference>
<evidence type="ECO:0000256" key="3">
    <source>
        <dbReference type="PROSITE-ProRule" id="PRU00339"/>
    </source>
</evidence>
<dbReference type="PROSITE" id="PS50005">
    <property type="entry name" value="TPR"/>
    <property type="match status" value="4"/>
</dbReference>
<dbReference type="SMART" id="SM00028">
    <property type="entry name" value="TPR"/>
    <property type="match status" value="4"/>
</dbReference>
<dbReference type="Pfam" id="PF07719">
    <property type="entry name" value="TPR_2"/>
    <property type="match status" value="1"/>
</dbReference>
<evidence type="ECO:0000256" key="1">
    <source>
        <dbReference type="ARBA" id="ARBA00022737"/>
    </source>
</evidence>
<keyword evidence="4" id="KW-0812">Transmembrane</keyword>
<feature type="repeat" description="TPR" evidence="3">
    <location>
        <begin position="557"/>
        <end position="590"/>
    </location>
</feature>
<dbReference type="InterPro" id="IPR011990">
    <property type="entry name" value="TPR-like_helical_dom_sf"/>
</dbReference>
<dbReference type="InterPro" id="IPR013105">
    <property type="entry name" value="TPR_2"/>
</dbReference>
<dbReference type="PANTHER" id="PTHR44395:SF1">
    <property type="entry name" value="PROTEIN O-MANNOSYL-TRANSFERASE TMTC3"/>
    <property type="match status" value="1"/>
</dbReference>
<dbReference type="HOGENOM" id="CLU_011615_5_0_7"/>
<feature type="transmembrane region" description="Helical" evidence="4">
    <location>
        <begin position="140"/>
        <end position="158"/>
    </location>
</feature>
<dbReference type="STRING" id="96561.Dole_2410"/>
<keyword evidence="1" id="KW-0677">Repeat</keyword>
<evidence type="ECO:0000313" key="5">
    <source>
        <dbReference type="EMBL" id="ABW68214.1"/>
    </source>
</evidence>
<sequence length="648" mass="73515">MIRRFILSRWIQAGILAGMVLVAYLPSTDHSFIWDDDYYITHNMTLAGFSGLKRIWLEPGATPQYYPLVFTSFWLEYHLFGLNPAVFHFTNILLHAANAVLVWLILARLRLPWAWPAAALFALHPVNVESVAWISERKNVLSGMFVLLSLLFLIRASLSGTGGNQYPETASTNRRLSYMTSFLFFIPALLSKTVTCMMPAAFLMLVWWKNPQGGGRKAVATLPFFLVGAAAALHTVIMEKSHVGAYGMEWAFSTIDRVLIAGRALWFYAYKLVWPANLVFIYPRWDINATVWWQYLFPVGALGAFILLWVTRGRLGRGALTGVAIFATALFPALGFINYYPMRYSFVADHFQYMAGIALIALITAAAHRLFHGIHRFPAKTACILFSVLLLLLGTRTLQEQNKYENLHTLWRDTLRKDPLCWMAHNNVGALLSKIGNYEKAIAHFNKSLSIYPTNVMAHLNIKGVSKKLTGQTTGPLLYAGEPGRPRLMAWDNRLATVMTRLGWDKAANHYYQKVMAVDPRNAEAHYGTGQLLERQGKIDAAITAYETTLDIDPLYTDVYQRLGKIHLTRNEYEKAIDRFFMLLKIDPFRAEAFEQLGLSYYHTGDLENAIRAYRLALNIQPHNRALQMTLSRILTQPEPVESLPPRP</sequence>
<keyword evidence="6" id="KW-1185">Reference proteome</keyword>
<dbReference type="KEGG" id="dol:Dole_2410"/>
<proteinExistence type="predicted"/>
<evidence type="ECO:0000256" key="4">
    <source>
        <dbReference type="SAM" id="Phobius"/>
    </source>
</evidence>
<dbReference type="Pfam" id="PF00515">
    <property type="entry name" value="TPR_1"/>
    <property type="match status" value="1"/>
</dbReference>
<dbReference type="SUPFAM" id="SSF48452">
    <property type="entry name" value="TPR-like"/>
    <property type="match status" value="1"/>
</dbReference>
<evidence type="ECO:0000313" key="6">
    <source>
        <dbReference type="Proteomes" id="UP000008561"/>
    </source>
</evidence>
<dbReference type="RefSeq" id="WP_012175826.1">
    <property type="nucleotide sequence ID" value="NC_009943.1"/>
</dbReference>
<gene>
    <name evidence="5" type="ordered locus">Dole_2410</name>
</gene>
<dbReference type="PANTHER" id="PTHR44395">
    <property type="match status" value="1"/>
</dbReference>
<dbReference type="AlphaFoldDB" id="A8ZVM7"/>
<feature type="repeat" description="TPR" evidence="3">
    <location>
        <begin position="422"/>
        <end position="455"/>
    </location>
</feature>
<dbReference type="Proteomes" id="UP000008561">
    <property type="component" value="Chromosome"/>
</dbReference>
<feature type="repeat" description="TPR" evidence="3">
    <location>
        <begin position="591"/>
        <end position="624"/>
    </location>
</feature>
<feature type="transmembrane region" description="Helical" evidence="4">
    <location>
        <begin position="220"/>
        <end position="238"/>
    </location>
</feature>
<feature type="repeat" description="TPR" evidence="3">
    <location>
        <begin position="523"/>
        <end position="556"/>
    </location>
</feature>
<protein>
    <submittedName>
        <fullName evidence="5">Tetratricopeptide TPR_2 repeat protein</fullName>
    </submittedName>
</protein>
<dbReference type="eggNOG" id="COG0457">
    <property type="taxonomic scope" value="Bacteria"/>
</dbReference>
<feature type="transmembrane region" description="Helical" evidence="4">
    <location>
        <begin position="351"/>
        <end position="370"/>
    </location>
</feature>
<feature type="transmembrane region" description="Helical" evidence="4">
    <location>
        <begin position="7"/>
        <end position="25"/>
    </location>
</feature>
<feature type="transmembrane region" description="Helical" evidence="4">
    <location>
        <begin position="250"/>
        <end position="270"/>
    </location>
</feature>
<dbReference type="EMBL" id="CP000859">
    <property type="protein sequence ID" value="ABW68214.1"/>
    <property type="molecule type" value="Genomic_DNA"/>
</dbReference>
<dbReference type="InterPro" id="IPR019734">
    <property type="entry name" value="TPR_rpt"/>
</dbReference>
<keyword evidence="4" id="KW-1133">Transmembrane helix</keyword>
<keyword evidence="2 3" id="KW-0802">TPR repeat</keyword>
<feature type="transmembrane region" description="Helical" evidence="4">
    <location>
        <begin position="113"/>
        <end position="134"/>
    </location>
</feature>
<feature type="transmembrane region" description="Helical" evidence="4">
    <location>
        <begin position="377"/>
        <end position="394"/>
    </location>
</feature>
<feature type="transmembrane region" description="Helical" evidence="4">
    <location>
        <begin position="318"/>
        <end position="339"/>
    </location>
</feature>
<evidence type="ECO:0000256" key="2">
    <source>
        <dbReference type="ARBA" id="ARBA00022803"/>
    </source>
</evidence>
<dbReference type="Gene3D" id="1.25.40.10">
    <property type="entry name" value="Tetratricopeptide repeat domain"/>
    <property type="match status" value="2"/>
</dbReference>
<dbReference type="PROSITE" id="PS50293">
    <property type="entry name" value="TPR_REGION"/>
    <property type="match status" value="2"/>
</dbReference>
<name>A8ZVM7_DESOH</name>
<keyword evidence="4" id="KW-0472">Membrane</keyword>